<evidence type="ECO:0000256" key="4">
    <source>
        <dbReference type="ARBA" id="ARBA00022777"/>
    </source>
</evidence>
<dbReference type="Pfam" id="PF08448">
    <property type="entry name" value="PAS_4"/>
    <property type="match status" value="3"/>
</dbReference>
<evidence type="ECO:0000313" key="9">
    <source>
        <dbReference type="EMBL" id="QAY18971.1"/>
    </source>
</evidence>
<evidence type="ECO:0000256" key="1">
    <source>
        <dbReference type="ARBA" id="ARBA00000085"/>
    </source>
</evidence>
<dbReference type="Pfam" id="PF13185">
    <property type="entry name" value="GAF_2"/>
    <property type="match status" value="1"/>
</dbReference>
<name>A0A481RCS0_HALEZ</name>
<dbReference type="InterPro" id="IPR035965">
    <property type="entry name" value="PAS-like_dom_sf"/>
</dbReference>
<dbReference type="Gene3D" id="3.30.450.40">
    <property type="match status" value="2"/>
</dbReference>
<proteinExistence type="predicted"/>
<reference evidence="10" key="1">
    <citation type="submission" date="2019-01" db="EMBL/GenBank/DDBJ databases">
        <title>Complete genome of Halorubrum ezzemoulense strain FB21.</title>
        <authorList>
            <person name="Feng Y."/>
            <person name="Louyakis A.S."/>
            <person name="Papke R.T."/>
            <person name="Gogarten J.P."/>
        </authorList>
    </citation>
    <scope>NUCLEOTIDE SEQUENCE [LARGE SCALE GENOMIC DNA]</scope>
    <source>
        <strain evidence="10">Fb21</strain>
    </source>
</reference>
<dbReference type="InterPro" id="IPR004358">
    <property type="entry name" value="Sig_transdc_His_kin-like_C"/>
</dbReference>
<organism evidence="9 10">
    <name type="scientific">Halorubrum ezzemoulense</name>
    <name type="common">Halorubrum chaoviator</name>
    <dbReference type="NCBI Taxonomy" id="337243"/>
    <lineage>
        <taxon>Archaea</taxon>
        <taxon>Methanobacteriati</taxon>
        <taxon>Methanobacteriota</taxon>
        <taxon>Stenosarchaea group</taxon>
        <taxon>Halobacteria</taxon>
        <taxon>Halobacteriales</taxon>
        <taxon>Haloferacaceae</taxon>
        <taxon>Halorubrum</taxon>
    </lineage>
</organism>
<keyword evidence="5" id="KW-0472">Membrane</keyword>
<dbReference type="InterPro" id="IPR003018">
    <property type="entry name" value="GAF"/>
</dbReference>
<dbReference type="NCBIfam" id="TIGR00229">
    <property type="entry name" value="sensory_box"/>
    <property type="match status" value="1"/>
</dbReference>
<dbReference type="EMBL" id="CP034940">
    <property type="protein sequence ID" value="QAY18971.1"/>
    <property type="molecule type" value="Genomic_DNA"/>
</dbReference>
<feature type="compositionally biased region" description="Gly residues" evidence="6">
    <location>
        <begin position="300"/>
        <end position="323"/>
    </location>
</feature>
<dbReference type="SUPFAM" id="SSF55785">
    <property type="entry name" value="PYP-like sensor domain (PAS domain)"/>
    <property type="match status" value="3"/>
</dbReference>
<feature type="domain" description="Histidine kinase" evidence="7">
    <location>
        <begin position="962"/>
        <end position="1172"/>
    </location>
</feature>
<dbReference type="PROSITE" id="PS50112">
    <property type="entry name" value="PAS"/>
    <property type="match status" value="1"/>
</dbReference>
<keyword evidence="4" id="KW-0418">Kinase</keyword>
<feature type="compositionally biased region" description="Basic and acidic residues" evidence="6">
    <location>
        <begin position="53"/>
        <end position="65"/>
    </location>
</feature>
<feature type="compositionally biased region" description="Basic and acidic residues" evidence="6">
    <location>
        <begin position="26"/>
        <end position="45"/>
    </location>
</feature>
<feature type="region of interest" description="Disordered" evidence="6">
    <location>
        <begin position="26"/>
        <end position="77"/>
    </location>
</feature>
<dbReference type="InterPro" id="IPR050351">
    <property type="entry name" value="BphY/WalK/GraS-like"/>
</dbReference>
<dbReference type="InterPro" id="IPR013656">
    <property type="entry name" value="PAS_4"/>
</dbReference>
<dbReference type="KEGG" id="hezz:EO776_02660"/>
<protein>
    <recommendedName>
        <fullName evidence="2">histidine kinase</fullName>
        <ecNumber evidence="2">2.7.13.3</ecNumber>
    </recommendedName>
</protein>
<evidence type="ECO:0000256" key="5">
    <source>
        <dbReference type="ARBA" id="ARBA00023136"/>
    </source>
</evidence>
<dbReference type="InterPro" id="IPR003594">
    <property type="entry name" value="HATPase_dom"/>
</dbReference>
<sequence>MSAEPTLHLGEPVDAAWGELPAETRVRRASEVASDADRDPDRSVDPARVVVRLFDDETRGDRDAPELNGDGAASRGISVERDAAALDRLESVRNRYPDAAVLAYSAGDDADAAIDASRLGIEYVSGRRLAADGETLADRVEAIDGGRDDRDGAGTEPAHDGPGPESPDAGGPEPEPTTAGGPEPEPTTAGGPEPEPTTAGGREFLEPFVRIVSDRCADLDEQVDALLDLGRDYLDLSIGYSSRVEGDWIEIQRYRDSTGLVESIAADELDDDGTLPLELTYCRRTVRGGAGAGPESDGAPGSGEESGGDGATEGGSETGGDGAAEGDSGVVTITDPEAAGLAGDPAYERSGVGSYVGGRVVVDGEVYGTLCFLDVGPRDRPFDASERLFVELLAEWLGGAIEREVVREERAAAVDRFEETLDRIEDGFFALDDEFRFTYVNEAAATLLDRDADELIGADIWAEFPAALGRKYERNYRRAMETQEVVSFEDRYEPLDLWTDVTAYPSPNGLSVFFADVSERKRREQTLERLLGTVERVQRESDADGVAERLVEAADQILGYQISGVRLFDEDADLLRLAATSEGIGDAFAASRDPRPPSEGITGAVFRDGETWVCDDLATDERLASIGGGPSNGDRTEYHGMRSFVAVPLGDHGVFIVGSREPDAFGESDVSVLELLATNAVATMDANDRRRRLRTYEDALKNVDDMVCVLDGDGAVTYATGPFAEWVGAGGTGDIVGRRLDALVAPDDAERVVDAVGALTGTPAEVAGGREPTRTVDLSVERDGDRGPRHGRLRLSSLSDRGGGVVGSLSDTTDLFRTRTELSAERDRFRRLFDRIPDPVIEVVFEDDETVIDGANPAFEAQFGVDEAALRGRTIEALDIHDYRLGDSVEASAVEAADLDALVREHGFAAEEIRRQTVEGPREFLFRGFSYETEGDRRAFGIYTDITDRKRRERYVRIVNRILRHNLRNELNVVFGFAGEIADRTDDDRIRDYARRIETTGKRLTDVAEGAGTLRGIVEEGYATDPEPVDVGPIVEAVTARHAADRPDTRITADVPAGIAVRGDDRLSVAIDHLVENAVEHGGDAPRVAVSAERDLDGGVVRVSVADDGPGVPTAVREVITGVREVTQLQHNTGVGLWIAAWVVEAYGGEIRFDDGLGGGGTTVTLVLPAAE</sequence>
<evidence type="ECO:0000256" key="3">
    <source>
        <dbReference type="ARBA" id="ARBA00022679"/>
    </source>
</evidence>
<dbReference type="SMART" id="SM00091">
    <property type="entry name" value="PAS"/>
    <property type="match status" value="3"/>
</dbReference>
<comment type="catalytic activity">
    <reaction evidence="1">
        <text>ATP + protein L-histidine = ADP + protein N-phospho-L-histidine.</text>
        <dbReference type="EC" id="2.7.13.3"/>
    </reaction>
</comment>
<feature type="compositionally biased region" description="Low complexity" evidence="6">
    <location>
        <begin position="169"/>
        <end position="201"/>
    </location>
</feature>
<dbReference type="PANTHER" id="PTHR42878:SF14">
    <property type="entry name" value="OSMOLARITY TWO-COMPONENT SYSTEM PROTEIN SSK1"/>
    <property type="match status" value="1"/>
</dbReference>
<evidence type="ECO:0000256" key="6">
    <source>
        <dbReference type="SAM" id="MobiDB-lite"/>
    </source>
</evidence>
<dbReference type="SMART" id="SM00387">
    <property type="entry name" value="HATPase_c"/>
    <property type="match status" value="1"/>
</dbReference>
<dbReference type="GO" id="GO:0016020">
    <property type="term" value="C:membrane"/>
    <property type="evidence" value="ECO:0007669"/>
    <property type="project" value="UniProtKB-SubCell"/>
</dbReference>
<evidence type="ECO:0000259" key="7">
    <source>
        <dbReference type="PROSITE" id="PS50109"/>
    </source>
</evidence>
<dbReference type="AlphaFoldDB" id="A0A481RCS0"/>
<dbReference type="GO" id="GO:0000156">
    <property type="term" value="F:phosphorelay response regulator activity"/>
    <property type="evidence" value="ECO:0007669"/>
    <property type="project" value="TreeGrafter"/>
</dbReference>
<feature type="region of interest" description="Disordered" evidence="6">
    <location>
        <begin position="141"/>
        <end position="201"/>
    </location>
</feature>
<dbReference type="Gene3D" id="3.30.565.10">
    <property type="entry name" value="Histidine kinase-like ATPase, C-terminal domain"/>
    <property type="match status" value="1"/>
</dbReference>
<dbReference type="GO" id="GO:0007234">
    <property type="term" value="P:osmosensory signaling via phosphorelay pathway"/>
    <property type="evidence" value="ECO:0007669"/>
    <property type="project" value="TreeGrafter"/>
</dbReference>
<feature type="region of interest" description="Disordered" evidence="6">
    <location>
        <begin position="288"/>
        <end position="330"/>
    </location>
</feature>
<dbReference type="SMART" id="SM00065">
    <property type="entry name" value="GAF"/>
    <property type="match status" value="2"/>
</dbReference>
<dbReference type="SUPFAM" id="SSF55781">
    <property type="entry name" value="GAF domain-like"/>
    <property type="match status" value="2"/>
</dbReference>
<dbReference type="SUPFAM" id="SSF55874">
    <property type="entry name" value="ATPase domain of HSP90 chaperone/DNA topoisomerase II/histidine kinase"/>
    <property type="match status" value="1"/>
</dbReference>
<keyword evidence="3" id="KW-0808">Transferase</keyword>
<dbReference type="InterPro" id="IPR029016">
    <property type="entry name" value="GAF-like_dom_sf"/>
</dbReference>
<dbReference type="InterPro" id="IPR005467">
    <property type="entry name" value="His_kinase_dom"/>
</dbReference>
<dbReference type="PANTHER" id="PTHR42878">
    <property type="entry name" value="TWO-COMPONENT HISTIDINE KINASE"/>
    <property type="match status" value="1"/>
</dbReference>
<dbReference type="Pfam" id="PF02518">
    <property type="entry name" value="HATPase_c"/>
    <property type="match status" value="1"/>
</dbReference>
<accession>A0A481RCS0</accession>
<dbReference type="InterPro" id="IPR036890">
    <property type="entry name" value="HATPase_C_sf"/>
</dbReference>
<dbReference type="CDD" id="cd00130">
    <property type="entry name" value="PAS"/>
    <property type="match status" value="2"/>
</dbReference>
<dbReference type="PROSITE" id="PS50109">
    <property type="entry name" value="HIS_KIN"/>
    <property type="match status" value="1"/>
</dbReference>
<dbReference type="GO" id="GO:0004673">
    <property type="term" value="F:protein histidine kinase activity"/>
    <property type="evidence" value="ECO:0007669"/>
    <property type="project" value="UniProtKB-EC"/>
</dbReference>
<evidence type="ECO:0000256" key="2">
    <source>
        <dbReference type="ARBA" id="ARBA00012438"/>
    </source>
</evidence>
<dbReference type="InterPro" id="IPR000014">
    <property type="entry name" value="PAS"/>
</dbReference>
<dbReference type="RefSeq" id="WP_129452356.1">
    <property type="nucleotide sequence ID" value="NZ_CP034940.1"/>
</dbReference>
<gene>
    <name evidence="9" type="ORF">EO776_02660</name>
</gene>
<evidence type="ECO:0000313" key="10">
    <source>
        <dbReference type="Proteomes" id="UP000293073"/>
    </source>
</evidence>
<dbReference type="GeneID" id="38949210"/>
<dbReference type="EC" id="2.7.13.3" evidence="2"/>
<dbReference type="Pfam" id="PF01590">
    <property type="entry name" value="GAF"/>
    <property type="match status" value="1"/>
</dbReference>
<dbReference type="GO" id="GO:0030295">
    <property type="term" value="F:protein kinase activator activity"/>
    <property type="evidence" value="ECO:0007669"/>
    <property type="project" value="TreeGrafter"/>
</dbReference>
<evidence type="ECO:0000259" key="8">
    <source>
        <dbReference type="PROSITE" id="PS50112"/>
    </source>
</evidence>
<dbReference type="PRINTS" id="PR00344">
    <property type="entry name" value="BCTRLSENSOR"/>
</dbReference>
<feature type="domain" description="PAS" evidence="8">
    <location>
        <begin position="413"/>
        <end position="464"/>
    </location>
</feature>
<feature type="compositionally biased region" description="Basic and acidic residues" evidence="6">
    <location>
        <begin position="141"/>
        <end position="159"/>
    </location>
</feature>
<dbReference type="Gene3D" id="3.30.450.20">
    <property type="entry name" value="PAS domain"/>
    <property type="match status" value="3"/>
</dbReference>
<dbReference type="Proteomes" id="UP000293073">
    <property type="component" value="Chromosome"/>
</dbReference>